<dbReference type="InterPro" id="IPR000847">
    <property type="entry name" value="LysR_HTH_N"/>
</dbReference>
<dbReference type="InterPro" id="IPR050389">
    <property type="entry name" value="LysR-type_TF"/>
</dbReference>
<proteinExistence type="inferred from homology"/>
<feature type="domain" description="HTH lysR-type" evidence="5">
    <location>
        <begin position="6"/>
        <end position="63"/>
    </location>
</feature>
<protein>
    <submittedName>
        <fullName evidence="6">LysR family transcriptional regulator</fullName>
    </submittedName>
</protein>
<comment type="caution">
    <text evidence="6">The sequence shown here is derived from an EMBL/GenBank/DDBJ whole genome shotgun (WGS) entry which is preliminary data.</text>
</comment>
<comment type="similarity">
    <text evidence="1">Belongs to the LysR transcriptional regulatory family.</text>
</comment>
<evidence type="ECO:0000313" key="7">
    <source>
        <dbReference type="Proteomes" id="UP000462055"/>
    </source>
</evidence>
<dbReference type="PROSITE" id="PS50931">
    <property type="entry name" value="HTH_LYSR"/>
    <property type="match status" value="1"/>
</dbReference>
<sequence length="309" mass="33514">MELSGFDLNLLVVLDTLLREQNVTRAAERLHLSQPAVSTALARLRRNLDDPLLVKHGRALVLTPRAQALAGPVREVLATVEQSVLRPPGFDPSADARTFSLVASDYVGIMLIRPLLARFGAQAPGLRVDLSPPPLGYLSDLQRDEIDVAVIPDRLVGPGDLPDCSSATVIEDRFVGAVWREHPLAAAGRLATADLAGRPYLAYVPPEGTSLVEEELDGLQITRNVEAGASSFAAMPFMVTGTPLITIIPERLALRVAEAAELVVLPLESPLRPLRQLAYWHVRRDGDPGHVWLREQLFAVAQAQAPGDR</sequence>
<dbReference type="PANTHER" id="PTHR30118:SF6">
    <property type="entry name" value="HTH-TYPE TRANSCRIPTIONAL REGULATOR LEUO"/>
    <property type="match status" value="1"/>
</dbReference>
<evidence type="ECO:0000256" key="1">
    <source>
        <dbReference type="ARBA" id="ARBA00009437"/>
    </source>
</evidence>
<keyword evidence="7" id="KW-1185">Reference proteome</keyword>
<evidence type="ECO:0000256" key="3">
    <source>
        <dbReference type="ARBA" id="ARBA00023125"/>
    </source>
</evidence>
<dbReference type="Gene3D" id="3.40.190.10">
    <property type="entry name" value="Periplasmic binding protein-like II"/>
    <property type="match status" value="2"/>
</dbReference>
<dbReference type="InterPro" id="IPR036388">
    <property type="entry name" value="WH-like_DNA-bd_sf"/>
</dbReference>
<organism evidence="6 7">
    <name type="scientific">Actinomadura physcomitrii</name>
    <dbReference type="NCBI Taxonomy" id="2650748"/>
    <lineage>
        <taxon>Bacteria</taxon>
        <taxon>Bacillati</taxon>
        <taxon>Actinomycetota</taxon>
        <taxon>Actinomycetes</taxon>
        <taxon>Streptosporangiales</taxon>
        <taxon>Thermomonosporaceae</taxon>
        <taxon>Actinomadura</taxon>
    </lineage>
</organism>
<keyword evidence="2" id="KW-0805">Transcription regulation</keyword>
<dbReference type="SUPFAM" id="SSF53850">
    <property type="entry name" value="Periplasmic binding protein-like II"/>
    <property type="match status" value="1"/>
</dbReference>
<dbReference type="GO" id="GO:0003700">
    <property type="term" value="F:DNA-binding transcription factor activity"/>
    <property type="evidence" value="ECO:0007669"/>
    <property type="project" value="InterPro"/>
</dbReference>
<dbReference type="CDD" id="cd08417">
    <property type="entry name" value="PBP2_Nitroaromatics_like"/>
    <property type="match status" value="1"/>
</dbReference>
<dbReference type="SUPFAM" id="SSF46785">
    <property type="entry name" value="Winged helix' DNA-binding domain"/>
    <property type="match status" value="1"/>
</dbReference>
<evidence type="ECO:0000259" key="5">
    <source>
        <dbReference type="PROSITE" id="PS50931"/>
    </source>
</evidence>
<dbReference type="PANTHER" id="PTHR30118">
    <property type="entry name" value="HTH-TYPE TRANSCRIPTIONAL REGULATOR LEUO-RELATED"/>
    <property type="match status" value="1"/>
</dbReference>
<dbReference type="Proteomes" id="UP000462055">
    <property type="component" value="Unassembled WGS sequence"/>
</dbReference>
<evidence type="ECO:0000313" key="6">
    <source>
        <dbReference type="EMBL" id="MWA03559.1"/>
    </source>
</evidence>
<dbReference type="InterPro" id="IPR005119">
    <property type="entry name" value="LysR_subst-bd"/>
</dbReference>
<accession>A0A6I4MLG6</accession>
<dbReference type="RefSeq" id="WP_151596101.1">
    <property type="nucleotide sequence ID" value="NZ_WBMS02000020.1"/>
</dbReference>
<dbReference type="EMBL" id="WBMS02000020">
    <property type="protein sequence ID" value="MWA03559.1"/>
    <property type="molecule type" value="Genomic_DNA"/>
</dbReference>
<evidence type="ECO:0000256" key="4">
    <source>
        <dbReference type="ARBA" id="ARBA00023163"/>
    </source>
</evidence>
<dbReference type="Pfam" id="PF00126">
    <property type="entry name" value="HTH_1"/>
    <property type="match status" value="1"/>
</dbReference>
<dbReference type="Pfam" id="PF03466">
    <property type="entry name" value="LysR_substrate"/>
    <property type="match status" value="1"/>
</dbReference>
<dbReference type="InterPro" id="IPR036390">
    <property type="entry name" value="WH_DNA-bd_sf"/>
</dbReference>
<dbReference type="PRINTS" id="PR00039">
    <property type="entry name" value="HTHLYSR"/>
</dbReference>
<evidence type="ECO:0000256" key="2">
    <source>
        <dbReference type="ARBA" id="ARBA00023015"/>
    </source>
</evidence>
<dbReference type="InterPro" id="IPR037402">
    <property type="entry name" value="YidZ_PBP2"/>
</dbReference>
<keyword evidence="3" id="KW-0238">DNA-binding</keyword>
<name>A0A6I4MLG6_9ACTN</name>
<dbReference type="AlphaFoldDB" id="A0A6I4MLG6"/>
<dbReference type="GO" id="GO:0003677">
    <property type="term" value="F:DNA binding"/>
    <property type="evidence" value="ECO:0007669"/>
    <property type="project" value="UniProtKB-KW"/>
</dbReference>
<keyword evidence="4" id="KW-0804">Transcription</keyword>
<gene>
    <name evidence="6" type="ORF">F8568_024880</name>
</gene>
<reference evidence="6" key="1">
    <citation type="submission" date="2019-12" db="EMBL/GenBank/DDBJ databases">
        <title>Actinomadura physcomitrii sp. nov., a novel actinomycete isolated from moss [Physcomitrium sphaericum (Ludw) Fuernr].</title>
        <authorList>
            <person name="Zhuang X."/>
        </authorList>
    </citation>
    <scope>NUCLEOTIDE SEQUENCE [LARGE SCALE GENOMIC DNA]</scope>
    <source>
        <strain evidence="6">LD22</strain>
    </source>
</reference>
<dbReference type="Gene3D" id="1.10.10.10">
    <property type="entry name" value="Winged helix-like DNA-binding domain superfamily/Winged helix DNA-binding domain"/>
    <property type="match status" value="1"/>
</dbReference>